<dbReference type="PANTHER" id="PTHR11953:SF2">
    <property type="entry name" value="EXOSOME COMPLEX COMPONENT MTR3"/>
    <property type="match status" value="1"/>
</dbReference>
<dbReference type="InterPro" id="IPR020568">
    <property type="entry name" value="Ribosomal_Su5_D2-typ_SF"/>
</dbReference>
<keyword evidence="4" id="KW-0963">Cytoplasm</keyword>
<dbReference type="EMBL" id="GL945438">
    <property type="protein sequence ID" value="EGO21464.1"/>
    <property type="molecule type" value="Genomic_DNA"/>
</dbReference>
<evidence type="ECO:0000256" key="9">
    <source>
        <dbReference type="SAM" id="MobiDB-lite"/>
    </source>
</evidence>
<dbReference type="Pfam" id="PF01138">
    <property type="entry name" value="RNase_PH"/>
    <property type="match status" value="1"/>
</dbReference>
<dbReference type="GO" id="GO:0071028">
    <property type="term" value="P:nuclear mRNA surveillance"/>
    <property type="evidence" value="ECO:0007669"/>
    <property type="project" value="TreeGrafter"/>
</dbReference>
<sequence length="281" mass="30405">MAQNYDRRRINGPEDSYPPIFEEEEEDTLSWNIAKPREGRSPQDIRPICENTLVSCQLSGSLICFIVALVLQPGLINQANGSAYIETDKTKIACAVYGPRQSKTTTFSENGRLNVEVKFSPFSCARRKAPLRDAEDRSLAVSIHQAVLSSVRLELLPKSTIDVFITIIENDGIEGCISSGTIAASAALADAGIEVLGLVASCSAAALGDEIWLDPTEKEARKSEGTLILACMPALGIVTNVWQSGRMTVEKATQCLDLCQERCTDIHAVVAQSLLETSKAS</sequence>
<dbReference type="OrthoDB" id="2504340at2759"/>
<proteinExistence type="inferred from homology"/>
<evidence type="ECO:0000313" key="12">
    <source>
        <dbReference type="EMBL" id="EGO21464.1"/>
    </source>
</evidence>
<comment type="subcellular location">
    <subcellularLocation>
        <location evidence="2">Cytoplasm</location>
    </subcellularLocation>
    <subcellularLocation>
        <location evidence="1">Nucleus</location>
    </subcellularLocation>
</comment>
<dbReference type="AlphaFoldDB" id="F8P4C6"/>
<evidence type="ECO:0000256" key="5">
    <source>
        <dbReference type="ARBA" id="ARBA00022552"/>
    </source>
</evidence>
<evidence type="ECO:0000256" key="6">
    <source>
        <dbReference type="ARBA" id="ARBA00022835"/>
    </source>
</evidence>
<keyword evidence="5" id="KW-0698">rRNA processing</keyword>
<dbReference type="GO" id="GO:0006364">
    <property type="term" value="P:rRNA processing"/>
    <property type="evidence" value="ECO:0007669"/>
    <property type="project" value="UniProtKB-KW"/>
</dbReference>
<dbReference type="Gene3D" id="3.30.230.70">
    <property type="entry name" value="GHMP Kinase, N-terminal domain"/>
    <property type="match status" value="1"/>
</dbReference>
<feature type="domain" description="Exoribonuclease phosphorolytic" evidence="11">
    <location>
        <begin position="197"/>
        <end position="259"/>
    </location>
</feature>
<evidence type="ECO:0000256" key="4">
    <source>
        <dbReference type="ARBA" id="ARBA00022490"/>
    </source>
</evidence>
<protein>
    <submittedName>
        <fullName evidence="12">Uncharacterized protein</fullName>
    </submittedName>
</protein>
<dbReference type="SUPFAM" id="SSF54211">
    <property type="entry name" value="Ribosomal protein S5 domain 2-like"/>
    <property type="match status" value="1"/>
</dbReference>
<dbReference type="GeneID" id="18820378"/>
<dbReference type="InterPro" id="IPR027408">
    <property type="entry name" value="PNPase/RNase_PH_dom_sf"/>
</dbReference>
<evidence type="ECO:0000259" key="10">
    <source>
        <dbReference type="Pfam" id="PF01138"/>
    </source>
</evidence>
<organism>
    <name type="scientific">Serpula lacrymans var. lacrymans (strain S7.9)</name>
    <name type="common">Dry rot fungus</name>
    <dbReference type="NCBI Taxonomy" id="578457"/>
    <lineage>
        <taxon>Eukaryota</taxon>
        <taxon>Fungi</taxon>
        <taxon>Dikarya</taxon>
        <taxon>Basidiomycota</taxon>
        <taxon>Agaricomycotina</taxon>
        <taxon>Agaricomycetes</taxon>
        <taxon>Agaricomycetidae</taxon>
        <taxon>Boletales</taxon>
        <taxon>Coniophorineae</taxon>
        <taxon>Serpulaceae</taxon>
        <taxon>Serpula</taxon>
    </lineage>
</organism>
<name>F8P4C6_SERL9</name>
<evidence type="ECO:0000259" key="11">
    <source>
        <dbReference type="Pfam" id="PF03725"/>
    </source>
</evidence>
<dbReference type="GO" id="GO:0016075">
    <property type="term" value="P:rRNA catabolic process"/>
    <property type="evidence" value="ECO:0007669"/>
    <property type="project" value="TreeGrafter"/>
</dbReference>
<dbReference type="InterPro" id="IPR001247">
    <property type="entry name" value="ExoRNase_PH_dom1"/>
</dbReference>
<gene>
    <name evidence="12" type="ORF">SERLADRAFT_473839</name>
</gene>
<accession>F8P4C6</accession>
<dbReference type="HOGENOM" id="CLU_063514_1_2_1"/>
<dbReference type="CDD" id="cd11371">
    <property type="entry name" value="RNase_PH_MTR3"/>
    <property type="match status" value="1"/>
</dbReference>
<dbReference type="Pfam" id="PF03725">
    <property type="entry name" value="RNase_PH_C"/>
    <property type="match status" value="1"/>
</dbReference>
<feature type="region of interest" description="Disordered" evidence="9">
    <location>
        <begin position="1"/>
        <end position="21"/>
    </location>
</feature>
<evidence type="ECO:0000256" key="3">
    <source>
        <dbReference type="ARBA" id="ARBA00006678"/>
    </source>
</evidence>
<dbReference type="RefSeq" id="XP_007321250.1">
    <property type="nucleotide sequence ID" value="XM_007321188.1"/>
</dbReference>
<evidence type="ECO:0000256" key="8">
    <source>
        <dbReference type="ARBA" id="ARBA00023242"/>
    </source>
</evidence>
<comment type="similarity">
    <text evidence="3">Belongs to the RNase PH family.</text>
</comment>
<dbReference type="PANTHER" id="PTHR11953">
    <property type="entry name" value="EXOSOME COMPLEX COMPONENT"/>
    <property type="match status" value="1"/>
</dbReference>
<feature type="domain" description="Exoribonuclease phosphorolytic" evidence="10">
    <location>
        <begin position="70"/>
        <end position="194"/>
    </location>
</feature>
<dbReference type="GO" id="GO:0003723">
    <property type="term" value="F:RNA binding"/>
    <property type="evidence" value="ECO:0007669"/>
    <property type="project" value="UniProtKB-KW"/>
</dbReference>
<dbReference type="GO" id="GO:0000177">
    <property type="term" value="C:cytoplasmic exosome (RNase complex)"/>
    <property type="evidence" value="ECO:0007669"/>
    <property type="project" value="TreeGrafter"/>
</dbReference>
<dbReference type="InterPro" id="IPR015847">
    <property type="entry name" value="ExoRNase_PH_dom2"/>
</dbReference>
<keyword evidence="6" id="KW-0271">Exosome</keyword>
<dbReference type="GO" id="GO:0000176">
    <property type="term" value="C:nuclear exosome (RNase complex)"/>
    <property type="evidence" value="ECO:0007669"/>
    <property type="project" value="TreeGrafter"/>
</dbReference>
<dbReference type="GO" id="GO:0005730">
    <property type="term" value="C:nucleolus"/>
    <property type="evidence" value="ECO:0007669"/>
    <property type="project" value="TreeGrafter"/>
</dbReference>
<keyword evidence="8" id="KW-0539">Nucleus</keyword>
<evidence type="ECO:0000256" key="1">
    <source>
        <dbReference type="ARBA" id="ARBA00004123"/>
    </source>
</evidence>
<feature type="compositionally biased region" description="Basic and acidic residues" evidence="9">
    <location>
        <begin position="1"/>
        <end position="12"/>
    </location>
</feature>
<dbReference type="KEGG" id="sla:SERLADRAFT_473839"/>
<dbReference type="Proteomes" id="UP000008064">
    <property type="component" value="Unassembled WGS sequence"/>
</dbReference>
<dbReference type="GO" id="GO:0071051">
    <property type="term" value="P:poly(A)-dependent snoRNA 3'-end processing"/>
    <property type="evidence" value="ECO:0007669"/>
    <property type="project" value="TreeGrafter"/>
</dbReference>
<dbReference type="GO" id="GO:0034475">
    <property type="term" value="P:U4 snRNA 3'-end processing"/>
    <property type="evidence" value="ECO:0007669"/>
    <property type="project" value="TreeGrafter"/>
</dbReference>
<dbReference type="SUPFAM" id="SSF55666">
    <property type="entry name" value="Ribonuclease PH domain 2-like"/>
    <property type="match status" value="1"/>
</dbReference>
<evidence type="ECO:0000256" key="2">
    <source>
        <dbReference type="ARBA" id="ARBA00004496"/>
    </source>
</evidence>
<dbReference type="InterPro" id="IPR050080">
    <property type="entry name" value="RNase_PH"/>
</dbReference>
<keyword evidence="7" id="KW-0694">RNA-binding</keyword>
<dbReference type="InterPro" id="IPR036345">
    <property type="entry name" value="ExoRNase_PH_dom2_sf"/>
</dbReference>
<evidence type="ECO:0000256" key="7">
    <source>
        <dbReference type="ARBA" id="ARBA00022884"/>
    </source>
</evidence>
<reference evidence="12" key="1">
    <citation type="submission" date="2011-04" db="EMBL/GenBank/DDBJ databases">
        <title>Evolution of plant cell wall degrading machinery underlies the functional diversity of forest fungi.</title>
        <authorList>
            <consortium name="US DOE Joint Genome Institute (JGI-PGF)"/>
            <person name="Eastwood D.C."/>
            <person name="Floudas D."/>
            <person name="Binder M."/>
            <person name="Majcherczyk A."/>
            <person name="Schneider P."/>
            <person name="Aerts A."/>
            <person name="Asiegbu F.O."/>
            <person name="Baker S.E."/>
            <person name="Barry K."/>
            <person name="Bendiksby M."/>
            <person name="Blumentritt M."/>
            <person name="Coutinho P.M."/>
            <person name="Cullen D."/>
            <person name="Cullen D."/>
            <person name="Gathman A."/>
            <person name="Goodell B."/>
            <person name="Henrissat B."/>
            <person name="Ihrmark K."/>
            <person name="Kauserud H."/>
            <person name="Kohler A."/>
            <person name="LaButti K."/>
            <person name="Lapidus A."/>
            <person name="Lavin J.L."/>
            <person name="Lee Y.-H."/>
            <person name="Lindquist E."/>
            <person name="Lilly W."/>
            <person name="Lucas S."/>
            <person name="Morin E."/>
            <person name="Murat C."/>
            <person name="Oguiza J.A."/>
            <person name="Park J."/>
            <person name="Pisabarro A.G."/>
            <person name="Riley R."/>
            <person name="Rosling A."/>
            <person name="Salamov A."/>
            <person name="Schmidt O."/>
            <person name="Schmutz J."/>
            <person name="Skrede I."/>
            <person name="Stenlid J."/>
            <person name="Wiebenga A."/>
            <person name="Xie X."/>
            <person name="Kues U."/>
            <person name="Hibbett D.S."/>
            <person name="Hoffmeister D."/>
            <person name="Hogberg N."/>
            <person name="Martin F."/>
            <person name="Grigoriev I.V."/>
            <person name="Watkinson S.C."/>
        </authorList>
    </citation>
    <scope>NUCLEOTIDE SEQUENCE</scope>
    <source>
        <strain evidence="12">S7.9</strain>
    </source>
</reference>